<dbReference type="Proteomes" id="UP000657918">
    <property type="component" value="Unassembled WGS sequence"/>
</dbReference>
<reference evidence="1 2" key="1">
    <citation type="submission" date="2020-10" db="EMBL/GenBank/DDBJ databases">
        <title>Plant Genome Project.</title>
        <authorList>
            <person name="Zhang R.-G."/>
        </authorList>
    </citation>
    <scope>NUCLEOTIDE SEQUENCE [LARGE SCALE GENOMIC DNA]</scope>
    <source>
        <strain evidence="1">FAFU-HL-1</strain>
        <tissue evidence="1">Leaf</tissue>
    </source>
</reference>
<proteinExistence type="predicted"/>
<dbReference type="EMBL" id="JADGMS010000001">
    <property type="protein sequence ID" value="KAF9689172.1"/>
    <property type="molecule type" value="Genomic_DNA"/>
</dbReference>
<dbReference type="AlphaFoldDB" id="A0A835NA05"/>
<dbReference type="OrthoDB" id="247542at2759"/>
<accession>A0A835NA05</accession>
<evidence type="ECO:0000313" key="2">
    <source>
        <dbReference type="Proteomes" id="UP000657918"/>
    </source>
</evidence>
<name>A0A835NA05_9ROSI</name>
<comment type="caution">
    <text evidence="1">The sequence shown here is derived from an EMBL/GenBank/DDBJ whole genome shotgun (WGS) entry which is preliminary data.</text>
</comment>
<gene>
    <name evidence="1" type="ORF">SADUNF_Sadunf01G0064100</name>
</gene>
<organism evidence="1 2">
    <name type="scientific">Salix dunnii</name>
    <dbReference type="NCBI Taxonomy" id="1413687"/>
    <lineage>
        <taxon>Eukaryota</taxon>
        <taxon>Viridiplantae</taxon>
        <taxon>Streptophyta</taxon>
        <taxon>Embryophyta</taxon>
        <taxon>Tracheophyta</taxon>
        <taxon>Spermatophyta</taxon>
        <taxon>Magnoliopsida</taxon>
        <taxon>eudicotyledons</taxon>
        <taxon>Gunneridae</taxon>
        <taxon>Pentapetalae</taxon>
        <taxon>rosids</taxon>
        <taxon>fabids</taxon>
        <taxon>Malpighiales</taxon>
        <taxon>Salicaceae</taxon>
        <taxon>Saliceae</taxon>
        <taxon>Salix</taxon>
    </lineage>
</organism>
<evidence type="ECO:0000313" key="1">
    <source>
        <dbReference type="EMBL" id="KAF9689172.1"/>
    </source>
</evidence>
<sequence length="69" mass="7465">MMVVLEASIDLIAPAGGIPREDIKENPYCLLIVTPKGDRLWWIAGAEAPLGSPWTDTVVTFSNGVLLKN</sequence>
<protein>
    <submittedName>
        <fullName evidence="1">Uncharacterized protein</fullName>
    </submittedName>
</protein>
<keyword evidence="2" id="KW-1185">Reference proteome</keyword>